<dbReference type="EMBL" id="REFV01000007">
    <property type="protein sequence ID" value="RMB59187.1"/>
    <property type="molecule type" value="Genomic_DNA"/>
</dbReference>
<feature type="transmembrane region" description="Helical" evidence="1">
    <location>
        <begin position="221"/>
        <end position="238"/>
    </location>
</feature>
<feature type="transmembrane region" description="Helical" evidence="1">
    <location>
        <begin position="114"/>
        <end position="135"/>
    </location>
</feature>
<reference evidence="2 3" key="1">
    <citation type="submission" date="2018-10" db="EMBL/GenBank/DDBJ databases">
        <title>Dokdonia luteus sp. nov., isolated from sea water.</title>
        <authorList>
            <person name="Zhou L.Y."/>
            <person name="Du Z.J."/>
        </authorList>
    </citation>
    <scope>NUCLEOTIDE SEQUENCE [LARGE SCALE GENOMIC DNA]</scope>
    <source>
        <strain evidence="2 3">SH27</strain>
    </source>
</reference>
<accession>A0A3M0G545</accession>
<gene>
    <name evidence="2" type="ORF">EAX61_09015</name>
</gene>
<feature type="transmembrane region" description="Helical" evidence="1">
    <location>
        <begin position="80"/>
        <end position="102"/>
    </location>
</feature>
<evidence type="ECO:0000256" key="1">
    <source>
        <dbReference type="SAM" id="Phobius"/>
    </source>
</evidence>
<feature type="transmembrane region" description="Helical" evidence="1">
    <location>
        <begin position="35"/>
        <end position="59"/>
    </location>
</feature>
<evidence type="ECO:0000313" key="3">
    <source>
        <dbReference type="Proteomes" id="UP000281985"/>
    </source>
</evidence>
<organism evidence="2 3">
    <name type="scientific">Dokdonia sinensis</name>
    <dbReference type="NCBI Taxonomy" id="2479847"/>
    <lineage>
        <taxon>Bacteria</taxon>
        <taxon>Pseudomonadati</taxon>
        <taxon>Bacteroidota</taxon>
        <taxon>Flavobacteriia</taxon>
        <taxon>Flavobacteriales</taxon>
        <taxon>Flavobacteriaceae</taxon>
        <taxon>Dokdonia</taxon>
    </lineage>
</organism>
<feature type="transmembrane region" description="Helical" evidence="1">
    <location>
        <begin position="268"/>
        <end position="289"/>
    </location>
</feature>
<evidence type="ECO:0000313" key="2">
    <source>
        <dbReference type="EMBL" id="RMB59187.1"/>
    </source>
</evidence>
<dbReference type="Proteomes" id="UP000281985">
    <property type="component" value="Unassembled WGS sequence"/>
</dbReference>
<feature type="transmembrane region" description="Helical" evidence="1">
    <location>
        <begin position="172"/>
        <end position="189"/>
    </location>
</feature>
<feature type="transmembrane region" description="Helical" evidence="1">
    <location>
        <begin position="196"/>
        <end position="215"/>
    </location>
</feature>
<keyword evidence="1" id="KW-0472">Membrane</keyword>
<sequence length="427" mass="50005">MVFASSIYQSTFFMRLSHEYREQWSTSSKVLFRLLFIYFSLFLFFFVAGSLLTPILVKLGQAIGSEGRLERFPTGSGDTTMAYLQLLFLALITPPLTIIWSILDRKRPSYNQFFYWFLVILRMFLILQMFIYGFAKIYKVQFPTTSLARLLMPIGDMSPMGLAWTYMGHSEGFNMFVGIMEVLGGLLLIPRRTQTLGAFITIGVMTQVMMMNFFFDIPVKLLSAHLVIIALIIFLADWKRFSQVFIKNETASSLKYYEVSRDPHYKKLIFWFKVIVASILIGLMCWQGYSRERSFGDKREKPELYGIWEVSTFVKNADTLPPLLTDQNRWRYLIVDRKGSATIKYMTDKMVWYDFEVDKPNQSLSIYRKVDSTAVNTFKFARRDSTLHIDGIFYKDTLRVDFKAKDLSKIELLNRGFHWVNETPYNR</sequence>
<proteinExistence type="predicted"/>
<keyword evidence="1" id="KW-0812">Transmembrane</keyword>
<keyword evidence="3" id="KW-1185">Reference proteome</keyword>
<name>A0A3M0G545_9FLAO</name>
<keyword evidence="1" id="KW-1133">Transmembrane helix</keyword>
<dbReference type="AlphaFoldDB" id="A0A3M0G545"/>
<protein>
    <recommendedName>
        <fullName evidence="4">DoxX family protein</fullName>
    </recommendedName>
</protein>
<evidence type="ECO:0008006" key="4">
    <source>
        <dbReference type="Google" id="ProtNLM"/>
    </source>
</evidence>
<comment type="caution">
    <text evidence="2">The sequence shown here is derived from an EMBL/GenBank/DDBJ whole genome shotgun (WGS) entry which is preliminary data.</text>
</comment>